<feature type="compositionally biased region" description="Polar residues" evidence="5">
    <location>
        <begin position="296"/>
        <end position="317"/>
    </location>
</feature>
<name>A0A2G8JXZ4_STIJA</name>
<keyword evidence="4" id="KW-0539">Nucleus</keyword>
<feature type="region of interest" description="Disordered" evidence="5">
    <location>
        <begin position="80"/>
        <end position="102"/>
    </location>
</feature>
<dbReference type="Gene3D" id="3.30.450.20">
    <property type="entry name" value="PAS domain"/>
    <property type="match status" value="1"/>
</dbReference>
<dbReference type="Pfam" id="PF08447">
    <property type="entry name" value="PAS_3"/>
    <property type="match status" value="1"/>
</dbReference>
<keyword evidence="8" id="KW-1185">Reference proteome</keyword>
<sequence>MMPLALFTVLMKGQVTTRYYRFLSKHGGWIWMQSAATIVHNSRSSRPHCIVSVNTVLSKIEEKDMLLQIDQLQAKTESAYASMQEKSRPMKSKSKSKKSKYTPYSVPSDAMLYSDSYAAEYDQSRTTFSHYSPYEVALPAASYQEALDRYNAMCSISYGHDRQHSMYPNGAYTNSAYSYGNALAYNGHYVNESLAYGRHYANEKLYATGDYLSYVPRACDKAGESSSFHPGYSIDSLQHQHYSYLDPLGTSSTTHALDSSVRRRETSITPSAPTDHESIPVRKSCALESRSVNSLKTTQQAQLSNGSHGSLVTSSPASAYRHVKDTQVKSSTRTSPLRKETSNEKTTIEESSDTRHFTDLSKNTVSASTFWKNGLSNVLSVTGSCTSQKDLTFFSEENSSLLDRSRGNASYVSAPPLRSYQQVGYAL</sequence>
<dbReference type="SMART" id="SM00086">
    <property type="entry name" value="PAC"/>
    <property type="match status" value="1"/>
</dbReference>
<evidence type="ECO:0000256" key="2">
    <source>
        <dbReference type="ARBA" id="ARBA00023125"/>
    </source>
</evidence>
<feature type="compositionally biased region" description="Basic and acidic residues" evidence="5">
    <location>
        <begin position="337"/>
        <end position="355"/>
    </location>
</feature>
<dbReference type="InterPro" id="IPR001610">
    <property type="entry name" value="PAC"/>
</dbReference>
<dbReference type="SUPFAM" id="SSF55785">
    <property type="entry name" value="PYP-like sensor domain (PAS domain)"/>
    <property type="match status" value="1"/>
</dbReference>
<feature type="domain" description="PAS fold-3" evidence="6">
    <location>
        <begin position="10"/>
        <end position="54"/>
    </location>
</feature>
<evidence type="ECO:0000256" key="3">
    <source>
        <dbReference type="ARBA" id="ARBA00023163"/>
    </source>
</evidence>
<gene>
    <name evidence="7" type="ORF">BSL78_22534</name>
</gene>
<comment type="caution">
    <text evidence="7">The sequence shown here is derived from an EMBL/GenBank/DDBJ whole genome shotgun (WGS) entry which is preliminary data.</text>
</comment>
<proteinExistence type="predicted"/>
<dbReference type="GO" id="GO:0000977">
    <property type="term" value="F:RNA polymerase II transcription regulatory region sequence-specific DNA binding"/>
    <property type="evidence" value="ECO:0007669"/>
    <property type="project" value="TreeGrafter"/>
</dbReference>
<dbReference type="OrthoDB" id="6021714at2759"/>
<dbReference type="PANTHER" id="PTHR23043:SF36">
    <property type="entry name" value="PROTEIN SINGLE-MINDED"/>
    <property type="match status" value="1"/>
</dbReference>
<evidence type="ECO:0000313" key="7">
    <source>
        <dbReference type="EMBL" id="PIK40627.1"/>
    </source>
</evidence>
<keyword evidence="2" id="KW-0238">DNA-binding</keyword>
<evidence type="ECO:0000256" key="4">
    <source>
        <dbReference type="ARBA" id="ARBA00023242"/>
    </source>
</evidence>
<dbReference type="InterPro" id="IPR035965">
    <property type="entry name" value="PAS-like_dom_sf"/>
</dbReference>
<accession>A0A2G8JXZ4</accession>
<protein>
    <submittedName>
        <fullName evidence="7">Putative single-minded-like 2</fullName>
    </submittedName>
</protein>
<feature type="region of interest" description="Disordered" evidence="5">
    <location>
        <begin position="253"/>
        <end position="281"/>
    </location>
</feature>
<evidence type="ECO:0000313" key="8">
    <source>
        <dbReference type="Proteomes" id="UP000230750"/>
    </source>
</evidence>
<evidence type="ECO:0000259" key="6">
    <source>
        <dbReference type="Pfam" id="PF08447"/>
    </source>
</evidence>
<feature type="compositionally biased region" description="Basic residues" evidence="5">
    <location>
        <begin position="89"/>
        <end position="100"/>
    </location>
</feature>
<keyword evidence="1" id="KW-0805">Transcription regulation</keyword>
<dbReference type="AlphaFoldDB" id="A0A2G8JXZ4"/>
<keyword evidence="3" id="KW-0804">Transcription</keyword>
<reference evidence="7 8" key="1">
    <citation type="journal article" date="2017" name="PLoS Biol.">
        <title>The sea cucumber genome provides insights into morphological evolution and visceral regeneration.</title>
        <authorList>
            <person name="Zhang X."/>
            <person name="Sun L."/>
            <person name="Yuan J."/>
            <person name="Sun Y."/>
            <person name="Gao Y."/>
            <person name="Zhang L."/>
            <person name="Li S."/>
            <person name="Dai H."/>
            <person name="Hamel J.F."/>
            <person name="Liu C."/>
            <person name="Yu Y."/>
            <person name="Liu S."/>
            <person name="Lin W."/>
            <person name="Guo K."/>
            <person name="Jin S."/>
            <person name="Xu P."/>
            <person name="Storey K.B."/>
            <person name="Huan P."/>
            <person name="Zhang T."/>
            <person name="Zhou Y."/>
            <person name="Zhang J."/>
            <person name="Lin C."/>
            <person name="Li X."/>
            <person name="Xing L."/>
            <person name="Huo D."/>
            <person name="Sun M."/>
            <person name="Wang L."/>
            <person name="Mercier A."/>
            <person name="Li F."/>
            <person name="Yang H."/>
            <person name="Xiang J."/>
        </authorList>
    </citation>
    <scope>NUCLEOTIDE SEQUENCE [LARGE SCALE GENOMIC DNA]</scope>
    <source>
        <strain evidence="7">Shaxun</strain>
        <tissue evidence="7">Muscle</tissue>
    </source>
</reference>
<dbReference type="Proteomes" id="UP000230750">
    <property type="component" value="Unassembled WGS sequence"/>
</dbReference>
<feature type="region of interest" description="Disordered" evidence="5">
    <location>
        <begin position="296"/>
        <end position="355"/>
    </location>
</feature>
<dbReference type="EMBL" id="MRZV01001101">
    <property type="protein sequence ID" value="PIK40627.1"/>
    <property type="molecule type" value="Genomic_DNA"/>
</dbReference>
<dbReference type="GO" id="GO:0000981">
    <property type="term" value="F:DNA-binding transcription factor activity, RNA polymerase II-specific"/>
    <property type="evidence" value="ECO:0007669"/>
    <property type="project" value="TreeGrafter"/>
</dbReference>
<dbReference type="InterPro" id="IPR013655">
    <property type="entry name" value="PAS_fold_3"/>
</dbReference>
<evidence type="ECO:0000256" key="1">
    <source>
        <dbReference type="ARBA" id="ARBA00023015"/>
    </source>
</evidence>
<dbReference type="PANTHER" id="PTHR23043">
    <property type="entry name" value="HYPOXIA-INDUCIBLE FACTOR 1 ALPHA"/>
    <property type="match status" value="1"/>
</dbReference>
<organism evidence="7 8">
    <name type="scientific">Stichopus japonicus</name>
    <name type="common">Sea cucumber</name>
    <dbReference type="NCBI Taxonomy" id="307972"/>
    <lineage>
        <taxon>Eukaryota</taxon>
        <taxon>Metazoa</taxon>
        <taxon>Echinodermata</taxon>
        <taxon>Eleutherozoa</taxon>
        <taxon>Echinozoa</taxon>
        <taxon>Holothuroidea</taxon>
        <taxon>Aspidochirotacea</taxon>
        <taxon>Aspidochirotida</taxon>
        <taxon>Stichopodidae</taxon>
        <taxon>Apostichopus</taxon>
    </lineage>
</organism>
<dbReference type="STRING" id="307972.A0A2G8JXZ4"/>
<evidence type="ECO:0000256" key="5">
    <source>
        <dbReference type="SAM" id="MobiDB-lite"/>
    </source>
</evidence>